<keyword evidence="1" id="KW-0732">Signal</keyword>
<protein>
    <submittedName>
        <fullName evidence="2">DUF3888 domain-containing protein</fullName>
    </submittedName>
</protein>
<proteinExistence type="predicted"/>
<evidence type="ECO:0000313" key="2">
    <source>
        <dbReference type="EMBL" id="MFD1738854.1"/>
    </source>
</evidence>
<dbReference type="EMBL" id="JBHUEM010000051">
    <property type="protein sequence ID" value="MFD1738854.1"/>
    <property type="molecule type" value="Genomic_DNA"/>
</dbReference>
<gene>
    <name evidence="2" type="ORF">ACFSCX_20275</name>
</gene>
<dbReference type="Proteomes" id="UP001597214">
    <property type="component" value="Unassembled WGS sequence"/>
</dbReference>
<feature type="chain" id="PRO_5046400984" evidence="1">
    <location>
        <begin position="22"/>
        <end position="134"/>
    </location>
</feature>
<dbReference type="RefSeq" id="WP_377930080.1">
    <property type="nucleotide sequence ID" value="NZ_JBHUEM010000051.1"/>
</dbReference>
<name>A0ABW4LUL6_9BACI</name>
<dbReference type="InterPro" id="IPR024984">
    <property type="entry name" value="DUF3888"/>
</dbReference>
<evidence type="ECO:0000313" key="3">
    <source>
        <dbReference type="Proteomes" id="UP001597214"/>
    </source>
</evidence>
<feature type="signal peptide" evidence="1">
    <location>
        <begin position="1"/>
        <end position="21"/>
    </location>
</feature>
<accession>A0ABW4LUL6</accession>
<dbReference type="Pfam" id="PF13027">
    <property type="entry name" value="DUF3888"/>
    <property type="match status" value="1"/>
</dbReference>
<keyword evidence="3" id="KW-1185">Reference proteome</keyword>
<organism evidence="2 3">
    <name type="scientific">Bacillus salitolerans</name>
    <dbReference type="NCBI Taxonomy" id="1437434"/>
    <lineage>
        <taxon>Bacteria</taxon>
        <taxon>Bacillati</taxon>
        <taxon>Bacillota</taxon>
        <taxon>Bacilli</taxon>
        <taxon>Bacillales</taxon>
        <taxon>Bacillaceae</taxon>
        <taxon>Bacillus</taxon>
    </lineage>
</organism>
<evidence type="ECO:0000256" key="1">
    <source>
        <dbReference type="SAM" id="SignalP"/>
    </source>
</evidence>
<comment type="caution">
    <text evidence="2">The sequence shown here is derived from an EMBL/GenBank/DDBJ whole genome shotgun (WGS) entry which is preliminary data.</text>
</comment>
<reference evidence="3" key="1">
    <citation type="journal article" date="2019" name="Int. J. Syst. Evol. Microbiol.">
        <title>The Global Catalogue of Microorganisms (GCM) 10K type strain sequencing project: providing services to taxonomists for standard genome sequencing and annotation.</title>
        <authorList>
            <consortium name="The Broad Institute Genomics Platform"/>
            <consortium name="The Broad Institute Genome Sequencing Center for Infectious Disease"/>
            <person name="Wu L."/>
            <person name="Ma J."/>
        </authorList>
    </citation>
    <scope>NUCLEOTIDE SEQUENCE [LARGE SCALE GENOMIC DNA]</scope>
    <source>
        <strain evidence="3">CCUG 49339</strain>
    </source>
</reference>
<sequence>MNKIIAFLICFTLVIPTSAYANLPTKTKATRENLLEDAVIDLLQPQMYEGVQKHYGTTKQIAFHCLRVIEIKKLDHPGSWLFEATLEGVTYTGAHNSLDTITVTVKKDWEDLKWVLKDFKVSSVKKNLECRSPA</sequence>